<keyword evidence="3 7" id="KW-0812">Transmembrane</keyword>
<dbReference type="InterPro" id="IPR039421">
    <property type="entry name" value="Type_1_exporter"/>
</dbReference>
<dbReference type="Pfam" id="PF00664">
    <property type="entry name" value="ABC_membrane"/>
    <property type="match status" value="1"/>
</dbReference>
<evidence type="ECO:0000313" key="10">
    <source>
        <dbReference type="Proteomes" id="UP000649328"/>
    </source>
</evidence>
<comment type="subcellular location">
    <subcellularLocation>
        <location evidence="1">Membrane</location>
        <topology evidence="1">Multi-pass membrane protein</topology>
    </subcellularLocation>
</comment>
<name>A0A8H7GPJ6_9ASCO</name>
<dbReference type="AlphaFoldDB" id="A0A8H7GPJ6"/>
<accession>A0A8H7GPJ6</accession>
<evidence type="ECO:0000256" key="4">
    <source>
        <dbReference type="ARBA" id="ARBA00022967"/>
    </source>
</evidence>
<dbReference type="InterPro" id="IPR036640">
    <property type="entry name" value="ABC1_TM_sf"/>
</dbReference>
<dbReference type="PROSITE" id="PS50929">
    <property type="entry name" value="ABC_TM1F"/>
    <property type="match status" value="1"/>
</dbReference>
<organism evidence="9 10">
    <name type="scientific">Metschnikowia pulcherrima</name>
    <dbReference type="NCBI Taxonomy" id="27326"/>
    <lineage>
        <taxon>Eukaryota</taxon>
        <taxon>Fungi</taxon>
        <taxon>Dikarya</taxon>
        <taxon>Ascomycota</taxon>
        <taxon>Saccharomycotina</taxon>
        <taxon>Pichiomycetes</taxon>
        <taxon>Metschnikowiaceae</taxon>
        <taxon>Metschnikowia</taxon>
    </lineage>
</organism>
<feature type="transmembrane region" description="Helical" evidence="7">
    <location>
        <begin position="59"/>
        <end position="81"/>
    </location>
</feature>
<sequence>MLRLLMVTLWPKDKPSFKLRVVLALLLLVGLKVLNVQVPFFFKSIIDEMNVDWAGDIGTVGTVIGTMILAYGGARFGSVLFGELRNAVFALVAQSAIKRVANNTFKHLLNMDLQFHLLSQTGGLTRAIERGTKGISYVLTAMVFHILPITFEIGIVCLILTYNYGFHLQLSRA</sequence>
<proteinExistence type="predicted"/>
<keyword evidence="5 7" id="KW-1133">Transmembrane helix</keyword>
<comment type="caution">
    <text evidence="9">The sequence shown here is derived from an EMBL/GenBank/DDBJ whole genome shotgun (WGS) entry which is preliminary data.</text>
</comment>
<evidence type="ECO:0000256" key="5">
    <source>
        <dbReference type="ARBA" id="ARBA00022989"/>
    </source>
</evidence>
<dbReference type="GO" id="GO:0005524">
    <property type="term" value="F:ATP binding"/>
    <property type="evidence" value="ECO:0007669"/>
    <property type="project" value="InterPro"/>
</dbReference>
<evidence type="ECO:0000256" key="7">
    <source>
        <dbReference type="SAM" id="Phobius"/>
    </source>
</evidence>
<dbReference type="Gene3D" id="1.20.1560.10">
    <property type="entry name" value="ABC transporter type 1, transmembrane domain"/>
    <property type="match status" value="1"/>
</dbReference>
<dbReference type="EMBL" id="JACBPP010000005">
    <property type="protein sequence ID" value="KAF8001269.1"/>
    <property type="molecule type" value="Genomic_DNA"/>
</dbReference>
<keyword evidence="10" id="KW-1185">Reference proteome</keyword>
<dbReference type="Proteomes" id="UP000649328">
    <property type="component" value="Unassembled WGS sequence"/>
</dbReference>
<dbReference type="InterPro" id="IPR011527">
    <property type="entry name" value="ABC1_TM_dom"/>
</dbReference>
<dbReference type="OrthoDB" id="6500128at2759"/>
<dbReference type="PANTHER" id="PTHR24221:SF402">
    <property type="entry name" value="IRON-SULFUR CLUSTERS TRANSPORTER ABCB7, MITOCHONDRIAL"/>
    <property type="match status" value="1"/>
</dbReference>
<reference evidence="9" key="1">
    <citation type="submission" date="2020-10" db="EMBL/GenBank/DDBJ databases">
        <title>The Whole-Genome Sequence of Metschnikowia persimmonesis, a Novel Endophytic Yeast Species Isolated from Medicinal Plant Diospyros kaki Thumb.</title>
        <authorList>
            <person name="Rahmat E."/>
            <person name="Kang Y."/>
        </authorList>
    </citation>
    <scope>NUCLEOTIDE SEQUENCE</scope>
    <source>
        <strain evidence="9">KIOM G15050</strain>
    </source>
</reference>
<dbReference type="GO" id="GO:0006879">
    <property type="term" value="P:intracellular iron ion homeostasis"/>
    <property type="evidence" value="ECO:0007669"/>
    <property type="project" value="TreeGrafter"/>
</dbReference>
<feature type="transmembrane region" description="Helical" evidence="7">
    <location>
        <begin position="135"/>
        <end position="162"/>
    </location>
</feature>
<keyword evidence="2" id="KW-0813">Transport</keyword>
<dbReference type="SUPFAM" id="SSF90123">
    <property type="entry name" value="ABC transporter transmembrane region"/>
    <property type="match status" value="1"/>
</dbReference>
<dbReference type="GO" id="GO:0140359">
    <property type="term" value="F:ABC-type transporter activity"/>
    <property type="evidence" value="ECO:0007669"/>
    <property type="project" value="InterPro"/>
</dbReference>
<evidence type="ECO:0000256" key="3">
    <source>
        <dbReference type="ARBA" id="ARBA00022692"/>
    </source>
</evidence>
<keyword evidence="6 7" id="KW-0472">Membrane</keyword>
<evidence type="ECO:0000256" key="1">
    <source>
        <dbReference type="ARBA" id="ARBA00004141"/>
    </source>
</evidence>
<evidence type="ECO:0000259" key="8">
    <source>
        <dbReference type="PROSITE" id="PS50929"/>
    </source>
</evidence>
<keyword evidence="4" id="KW-1278">Translocase</keyword>
<dbReference type="PANTHER" id="PTHR24221">
    <property type="entry name" value="ATP-BINDING CASSETTE SUB-FAMILY B"/>
    <property type="match status" value="1"/>
</dbReference>
<gene>
    <name evidence="9" type="ORF">HF325_003770</name>
</gene>
<protein>
    <recommendedName>
        <fullName evidence="8">ABC transmembrane type-1 domain-containing protein</fullName>
    </recommendedName>
</protein>
<evidence type="ECO:0000313" key="9">
    <source>
        <dbReference type="EMBL" id="KAF8001269.1"/>
    </source>
</evidence>
<dbReference type="GO" id="GO:0005743">
    <property type="term" value="C:mitochondrial inner membrane"/>
    <property type="evidence" value="ECO:0007669"/>
    <property type="project" value="TreeGrafter"/>
</dbReference>
<feature type="domain" description="ABC transmembrane type-1" evidence="8">
    <location>
        <begin position="22"/>
        <end position="162"/>
    </location>
</feature>
<evidence type="ECO:0000256" key="2">
    <source>
        <dbReference type="ARBA" id="ARBA00022448"/>
    </source>
</evidence>
<evidence type="ECO:0000256" key="6">
    <source>
        <dbReference type="ARBA" id="ARBA00023136"/>
    </source>
</evidence>